<name>A0A0G0G953_9BACT</name>
<dbReference type="PANTHER" id="PTHR30255">
    <property type="entry name" value="SINGLE-STRANDED-DNA-SPECIFIC EXONUCLEASE RECJ"/>
    <property type="match status" value="1"/>
</dbReference>
<dbReference type="GO" id="GO:0003676">
    <property type="term" value="F:nucleic acid binding"/>
    <property type="evidence" value="ECO:0007669"/>
    <property type="project" value="InterPro"/>
</dbReference>
<dbReference type="EMBL" id="LBQZ01000023">
    <property type="protein sequence ID" value="KKP88237.1"/>
    <property type="molecule type" value="Genomic_DNA"/>
</dbReference>
<accession>A0A0G0G953</accession>
<keyword evidence="2" id="KW-0269">Exonuclease</keyword>
<dbReference type="Pfam" id="PF01336">
    <property type="entry name" value="tRNA_anti-codon"/>
    <property type="match status" value="1"/>
</dbReference>
<dbReference type="SUPFAM" id="SSF64182">
    <property type="entry name" value="DHH phosphoesterases"/>
    <property type="match status" value="1"/>
</dbReference>
<dbReference type="PANTHER" id="PTHR30255:SF2">
    <property type="entry name" value="SINGLE-STRANDED-DNA-SPECIFIC EXONUCLEASE RECJ"/>
    <property type="match status" value="1"/>
</dbReference>
<evidence type="ECO:0000313" key="3">
    <source>
        <dbReference type="Proteomes" id="UP000034798"/>
    </source>
</evidence>
<feature type="domain" description="OB" evidence="1">
    <location>
        <begin position="55"/>
        <end position="116"/>
    </location>
</feature>
<dbReference type="InterPro" id="IPR004365">
    <property type="entry name" value="NA-bd_OB_tRNA"/>
</dbReference>
<sequence>MNKFKGKFDKGNSFRNKDSGFNKFKPKSSFKEYITADKAIIADVTIDKKDSRLELAGTIDRIVQTGGPTIFHLSDGTGSLALKGFEAPGARAHPHINEGDAVTAVVTVQEYNHELEGEIVSIKKLTGEEKEALVKNVEITLKNRAKIEPPEFLVKNKTLDKLKADFVKAATEIRLAIFQNRPIIVRHHNDADGYSSGFALERAIIPLVSKQHGGGKAPWEFYTRSPVNAPMYEIADSIRDTAMSLSDVAKFSNKMPLVIIADTGSGPEDLLGIQQGRIHGMDFIVVDHHVFDKDVISKETLVHINPFLVGEDGSQYCAGMLCAELARFINPDANVDYIPALAGLADRSNNPDVMDKYIAIAEKKGYTKSLLHDISALIDFVSQKLRFLEAREYIEVVFGEPIAKQKQLVQLMAPYIRDLEAKGLAIAESNAKREKVGKSVLQLLYVNEVFSSFAYPKPGKSISLLHDKILEKEKNLISVGVMSDLITIRATESSGFSVHKLMAYLNQKLPEAFVDGGGHHLAGALKFVPNKQKEVLDHLREFIKAIK</sequence>
<dbReference type="InterPro" id="IPR051673">
    <property type="entry name" value="SSDNA_exonuclease_RecJ"/>
</dbReference>
<reference evidence="2 3" key="1">
    <citation type="journal article" date="2015" name="Nature">
        <title>rRNA introns, odd ribosomes, and small enigmatic genomes across a large radiation of phyla.</title>
        <authorList>
            <person name="Brown C.T."/>
            <person name="Hug L.A."/>
            <person name="Thomas B.C."/>
            <person name="Sharon I."/>
            <person name="Castelle C.J."/>
            <person name="Singh A."/>
            <person name="Wilkins M.J."/>
            <person name="Williams K.H."/>
            <person name="Banfield J.F."/>
        </authorList>
    </citation>
    <scope>NUCLEOTIDE SEQUENCE [LARGE SCALE GENOMIC DNA]</scope>
</reference>
<organism evidence="2 3">
    <name type="scientific">Candidatus Nomurabacteria bacterium GW2011_GWC2_35_8</name>
    <dbReference type="NCBI Taxonomy" id="1618752"/>
    <lineage>
        <taxon>Bacteria</taxon>
        <taxon>Candidatus Nomuraibacteriota</taxon>
    </lineage>
</organism>
<evidence type="ECO:0000259" key="1">
    <source>
        <dbReference type="Pfam" id="PF01336"/>
    </source>
</evidence>
<protein>
    <submittedName>
        <fullName evidence="2">RecJ-like protein exonuclease (DnaJ-type Zn finger protein)</fullName>
    </submittedName>
</protein>
<gene>
    <name evidence="2" type="ORF">UR91_C0023G0001</name>
</gene>
<evidence type="ECO:0000313" key="2">
    <source>
        <dbReference type="EMBL" id="KKP88237.1"/>
    </source>
</evidence>
<dbReference type="AlphaFoldDB" id="A0A0G0G953"/>
<comment type="caution">
    <text evidence="2">The sequence shown here is derived from an EMBL/GenBank/DDBJ whole genome shotgun (WGS) entry which is preliminary data.</text>
</comment>
<keyword evidence="2" id="KW-0540">Nuclease</keyword>
<dbReference type="InterPro" id="IPR038763">
    <property type="entry name" value="DHH_sf"/>
</dbReference>
<keyword evidence="2" id="KW-0378">Hydrolase</keyword>
<dbReference type="Proteomes" id="UP000034798">
    <property type="component" value="Unassembled WGS sequence"/>
</dbReference>
<dbReference type="GO" id="GO:0004527">
    <property type="term" value="F:exonuclease activity"/>
    <property type="evidence" value="ECO:0007669"/>
    <property type="project" value="UniProtKB-KW"/>
</dbReference>
<proteinExistence type="predicted"/>
<dbReference type="Gene3D" id="3.90.1640.30">
    <property type="match status" value="1"/>
</dbReference>